<keyword evidence="5" id="KW-0049">Antioxidant</keyword>
<dbReference type="Pfam" id="PF00578">
    <property type="entry name" value="AhpC-TSA"/>
    <property type="match status" value="1"/>
</dbReference>
<evidence type="ECO:0000256" key="2">
    <source>
        <dbReference type="ARBA" id="ARBA00011245"/>
    </source>
</evidence>
<evidence type="ECO:0000256" key="11">
    <source>
        <dbReference type="ARBA" id="ARBA00042639"/>
    </source>
</evidence>
<dbReference type="GO" id="GO:0008379">
    <property type="term" value="F:thioredoxin peroxidase activity"/>
    <property type="evidence" value="ECO:0007669"/>
    <property type="project" value="TreeGrafter"/>
</dbReference>
<evidence type="ECO:0000256" key="7">
    <source>
        <dbReference type="ARBA" id="ARBA00023157"/>
    </source>
</evidence>
<dbReference type="KEGG" id="mpau:ZMTM_22070"/>
<dbReference type="EMBL" id="AP024110">
    <property type="protein sequence ID" value="BCM25948.1"/>
    <property type="molecule type" value="Genomic_DNA"/>
</dbReference>
<dbReference type="GO" id="GO:0034599">
    <property type="term" value="P:cellular response to oxidative stress"/>
    <property type="evidence" value="ECO:0007669"/>
    <property type="project" value="TreeGrafter"/>
</dbReference>
<dbReference type="InterPro" id="IPR000866">
    <property type="entry name" value="AhpC/TSA"/>
</dbReference>
<dbReference type="GO" id="GO:0005737">
    <property type="term" value="C:cytoplasm"/>
    <property type="evidence" value="ECO:0007669"/>
    <property type="project" value="TreeGrafter"/>
</dbReference>
<dbReference type="FunFam" id="3.40.30.10:FF:000007">
    <property type="entry name" value="Thioredoxin-dependent thiol peroxidase"/>
    <property type="match status" value="1"/>
</dbReference>
<dbReference type="PANTHER" id="PTHR42801">
    <property type="entry name" value="THIOREDOXIN-DEPENDENT PEROXIDE REDUCTASE"/>
    <property type="match status" value="1"/>
</dbReference>
<dbReference type="PIRSF" id="PIRSF000239">
    <property type="entry name" value="AHPC"/>
    <property type="match status" value="1"/>
</dbReference>
<dbReference type="InterPro" id="IPR024706">
    <property type="entry name" value="Peroxiredoxin_AhpC-typ"/>
</dbReference>
<dbReference type="EC" id="1.11.1.24" evidence="3"/>
<comment type="subunit">
    <text evidence="2">Monomer.</text>
</comment>
<proteinExistence type="inferred from homology"/>
<dbReference type="Proteomes" id="UP000826722">
    <property type="component" value="Chromosome"/>
</dbReference>
<dbReference type="InterPro" id="IPR036249">
    <property type="entry name" value="Thioredoxin-like_sf"/>
</dbReference>
<dbReference type="SUPFAM" id="SSF52833">
    <property type="entry name" value="Thioredoxin-like"/>
    <property type="match status" value="1"/>
</dbReference>
<keyword evidence="7" id="KW-1015">Disulfide bond</keyword>
<accession>A0A8D5K1P0</accession>
<dbReference type="InterPro" id="IPR013766">
    <property type="entry name" value="Thioredoxin_domain"/>
</dbReference>
<evidence type="ECO:0000313" key="16">
    <source>
        <dbReference type="Proteomes" id="UP000826722"/>
    </source>
</evidence>
<keyword evidence="4" id="KW-0575">Peroxidase</keyword>
<evidence type="ECO:0000256" key="4">
    <source>
        <dbReference type="ARBA" id="ARBA00022559"/>
    </source>
</evidence>
<evidence type="ECO:0000256" key="9">
    <source>
        <dbReference type="ARBA" id="ARBA00032824"/>
    </source>
</evidence>
<organism evidence="15 16">
    <name type="scientific">Methyloradius palustris</name>
    <dbReference type="NCBI Taxonomy" id="2778876"/>
    <lineage>
        <taxon>Bacteria</taxon>
        <taxon>Pseudomonadati</taxon>
        <taxon>Pseudomonadota</taxon>
        <taxon>Betaproteobacteria</taxon>
        <taxon>Nitrosomonadales</taxon>
        <taxon>Methylophilaceae</taxon>
        <taxon>Methyloradius</taxon>
    </lineage>
</organism>
<evidence type="ECO:0000256" key="5">
    <source>
        <dbReference type="ARBA" id="ARBA00022862"/>
    </source>
</evidence>
<comment type="similarity">
    <text evidence="10">Belongs to the peroxiredoxin family. BCP/PrxQ subfamily.</text>
</comment>
<gene>
    <name evidence="15" type="ORF">ZMTM_22070</name>
</gene>
<evidence type="ECO:0000256" key="12">
    <source>
        <dbReference type="ARBA" id="ARBA00049091"/>
    </source>
</evidence>
<evidence type="ECO:0000256" key="1">
    <source>
        <dbReference type="ARBA" id="ARBA00003330"/>
    </source>
</evidence>
<dbReference type="InterPro" id="IPR050924">
    <property type="entry name" value="Peroxiredoxin_BCP/PrxQ"/>
</dbReference>
<dbReference type="CDD" id="cd03017">
    <property type="entry name" value="PRX_BCP"/>
    <property type="match status" value="1"/>
</dbReference>
<comment type="catalytic activity">
    <reaction evidence="12">
        <text>a hydroperoxide + [thioredoxin]-dithiol = an alcohol + [thioredoxin]-disulfide + H2O</text>
        <dbReference type="Rhea" id="RHEA:62620"/>
        <dbReference type="Rhea" id="RHEA-COMP:10698"/>
        <dbReference type="Rhea" id="RHEA-COMP:10700"/>
        <dbReference type="ChEBI" id="CHEBI:15377"/>
        <dbReference type="ChEBI" id="CHEBI:29950"/>
        <dbReference type="ChEBI" id="CHEBI:30879"/>
        <dbReference type="ChEBI" id="CHEBI:35924"/>
        <dbReference type="ChEBI" id="CHEBI:50058"/>
        <dbReference type="EC" id="1.11.1.24"/>
    </reaction>
</comment>
<evidence type="ECO:0000256" key="3">
    <source>
        <dbReference type="ARBA" id="ARBA00013017"/>
    </source>
</evidence>
<keyword evidence="16" id="KW-1185">Reference proteome</keyword>
<name>A0A8D5K1P0_9PROT</name>
<evidence type="ECO:0000256" key="10">
    <source>
        <dbReference type="ARBA" id="ARBA00038489"/>
    </source>
</evidence>
<evidence type="ECO:0000256" key="6">
    <source>
        <dbReference type="ARBA" id="ARBA00023002"/>
    </source>
</evidence>
<evidence type="ECO:0000256" key="8">
    <source>
        <dbReference type="ARBA" id="ARBA00023284"/>
    </source>
</evidence>
<evidence type="ECO:0000313" key="15">
    <source>
        <dbReference type="EMBL" id="BCM25948.1"/>
    </source>
</evidence>
<protein>
    <recommendedName>
        <fullName evidence="3">thioredoxin-dependent peroxiredoxin</fullName>
        <ecNumber evidence="3">1.11.1.24</ecNumber>
    </recommendedName>
    <alternativeName>
        <fullName evidence="9">Thioredoxin peroxidase</fullName>
    </alternativeName>
    <alternativeName>
        <fullName evidence="11">Thioredoxin-dependent peroxiredoxin Bcp</fullName>
    </alternativeName>
</protein>
<evidence type="ECO:0000259" key="14">
    <source>
        <dbReference type="PROSITE" id="PS51352"/>
    </source>
</evidence>
<reference evidence="15" key="1">
    <citation type="journal article" date="2021" name="Arch. Microbiol.">
        <title>Methyloradius palustris gen. nov., sp. nov., a methanol-oxidizing bacterium isolated from snow.</title>
        <authorList>
            <person name="Miyadera T."/>
            <person name="Kojima H."/>
            <person name="Fukui M."/>
        </authorList>
    </citation>
    <scope>NUCLEOTIDE SEQUENCE</scope>
    <source>
        <strain evidence="15">Zm11</strain>
    </source>
</reference>
<dbReference type="GO" id="GO:0045454">
    <property type="term" value="P:cell redox homeostasis"/>
    <property type="evidence" value="ECO:0007669"/>
    <property type="project" value="TreeGrafter"/>
</dbReference>
<comment type="function">
    <text evidence="1">Thiol-specific peroxidase that catalyzes the reduction of hydrogen peroxide and organic hydroperoxides to water and alcohols, respectively. Plays a role in cell protection against oxidative stress by detoxifying peroxides and as sensor of hydrogen peroxide-mediated signaling events.</text>
</comment>
<keyword evidence="6" id="KW-0560">Oxidoreductase</keyword>
<dbReference type="PROSITE" id="PS51352">
    <property type="entry name" value="THIOREDOXIN_2"/>
    <property type="match status" value="1"/>
</dbReference>
<dbReference type="Gene3D" id="3.40.30.10">
    <property type="entry name" value="Glutaredoxin"/>
    <property type="match status" value="1"/>
</dbReference>
<keyword evidence="8" id="KW-0676">Redox-active center</keyword>
<dbReference type="AlphaFoldDB" id="A0A8D5K1P0"/>
<feature type="active site" description="Cysteine sulfenic acid (-SOH) intermediate; for peroxidase activity" evidence="13">
    <location>
        <position position="58"/>
    </location>
</feature>
<feature type="domain" description="Thioredoxin" evidence="14">
    <location>
        <begin position="16"/>
        <end position="169"/>
    </location>
</feature>
<evidence type="ECO:0000256" key="13">
    <source>
        <dbReference type="PIRSR" id="PIRSR000239-1"/>
    </source>
</evidence>
<sequence>MAIFNNNRSVFNSISIMLNQTITAFTLPATSGKTFDLAEFKGKTLVIYFYPKDSTPGCTTQGIQFRDAYAEFQALGAEIFGVSRDSLKSHENFKAKYSFPFELLSDSEELACNLFGVMKMKNMYGKQVRGIERSTFIIDKEGKLIHEWRGVKVDGHAHEVLAFLKSKVA</sequence>
<dbReference type="PANTHER" id="PTHR42801:SF4">
    <property type="entry name" value="AHPC_TSA FAMILY PROTEIN"/>
    <property type="match status" value="1"/>
</dbReference>